<name>A0AAJ0CBS0_9PEZI</name>
<keyword evidence="2" id="KW-0812">Transmembrane</keyword>
<dbReference type="RefSeq" id="XP_060288791.1">
    <property type="nucleotide sequence ID" value="XM_060426485.1"/>
</dbReference>
<evidence type="ECO:0000313" key="4">
    <source>
        <dbReference type="Proteomes" id="UP001244011"/>
    </source>
</evidence>
<protein>
    <recommendedName>
        <fullName evidence="5">Peptidyl-tRNA hydrolase</fullName>
    </recommendedName>
</protein>
<keyword evidence="2" id="KW-0472">Membrane</keyword>
<accession>A0AAJ0CBS0</accession>
<organism evidence="3 4">
    <name type="scientific">Phialemonium atrogriseum</name>
    <dbReference type="NCBI Taxonomy" id="1093897"/>
    <lineage>
        <taxon>Eukaryota</taxon>
        <taxon>Fungi</taxon>
        <taxon>Dikarya</taxon>
        <taxon>Ascomycota</taxon>
        <taxon>Pezizomycotina</taxon>
        <taxon>Sordariomycetes</taxon>
        <taxon>Sordariomycetidae</taxon>
        <taxon>Cephalothecales</taxon>
        <taxon>Cephalothecaceae</taxon>
        <taxon>Phialemonium</taxon>
    </lineage>
</organism>
<comment type="caution">
    <text evidence="3">The sequence shown here is derived from an EMBL/GenBank/DDBJ whole genome shotgun (WGS) entry which is preliminary data.</text>
</comment>
<feature type="compositionally biased region" description="Low complexity" evidence="1">
    <location>
        <begin position="350"/>
        <end position="371"/>
    </location>
</feature>
<feature type="transmembrane region" description="Helical" evidence="2">
    <location>
        <begin position="315"/>
        <end position="336"/>
    </location>
</feature>
<gene>
    <name evidence="3" type="ORF">QBC33DRAFT_521764</name>
</gene>
<evidence type="ECO:0000313" key="3">
    <source>
        <dbReference type="EMBL" id="KAK1772578.1"/>
    </source>
</evidence>
<evidence type="ECO:0000256" key="2">
    <source>
        <dbReference type="SAM" id="Phobius"/>
    </source>
</evidence>
<keyword evidence="2" id="KW-1133">Transmembrane helix</keyword>
<evidence type="ECO:0000256" key="1">
    <source>
        <dbReference type="SAM" id="MobiDB-lite"/>
    </source>
</evidence>
<dbReference type="EMBL" id="MU838997">
    <property type="protein sequence ID" value="KAK1772578.1"/>
    <property type="molecule type" value="Genomic_DNA"/>
</dbReference>
<dbReference type="GeneID" id="85309672"/>
<dbReference type="Proteomes" id="UP001244011">
    <property type="component" value="Unassembled WGS sequence"/>
</dbReference>
<dbReference type="AlphaFoldDB" id="A0AAJ0CBS0"/>
<proteinExistence type="predicted"/>
<evidence type="ECO:0008006" key="5">
    <source>
        <dbReference type="Google" id="ProtNLM"/>
    </source>
</evidence>
<reference evidence="3" key="1">
    <citation type="submission" date="2023-06" db="EMBL/GenBank/DDBJ databases">
        <title>Genome-scale phylogeny and comparative genomics of the fungal order Sordariales.</title>
        <authorList>
            <consortium name="Lawrence Berkeley National Laboratory"/>
            <person name="Hensen N."/>
            <person name="Bonometti L."/>
            <person name="Westerberg I."/>
            <person name="Brannstrom I.O."/>
            <person name="Guillou S."/>
            <person name="Cros-Aarteil S."/>
            <person name="Calhoun S."/>
            <person name="Haridas S."/>
            <person name="Kuo A."/>
            <person name="Mondo S."/>
            <person name="Pangilinan J."/>
            <person name="Riley R."/>
            <person name="Labutti K."/>
            <person name="Andreopoulos B."/>
            <person name="Lipzen A."/>
            <person name="Chen C."/>
            <person name="Yanf M."/>
            <person name="Daum C."/>
            <person name="Ng V."/>
            <person name="Clum A."/>
            <person name="Steindorff A."/>
            <person name="Ohm R."/>
            <person name="Martin F."/>
            <person name="Silar P."/>
            <person name="Natvig D."/>
            <person name="Lalanne C."/>
            <person name="Gautier V."/>
            <person name="Ament-Velasquez S.L."/>
            <person name="Kruys A."/>
            <person name="Hutchinson M.I."/>
            <person name="Powell A.J."/>
            <person name="Barry K."/>
            <person name="Miller A.N."/>
            <person name="Grigoriev I.V."/>
            <person name="Debuchy R."/>
            <person name="Gladieux P."/>
            <person name="Thoren M.H."/>
            <person name="Johannesson H."/>
        </authorList>
    </citation>
    <scope>NUCLEOTIDE SEQUENCE</scope>
    <source>
        <strain evidence="3">8032-3</strain>
    </source>
</reference>
<keyword evidence="4" id="KW-1185">Reference proteome</keyword>
<sequence>MSLMLPSSRFIHLRQHLSEVLFGSRSCSTFSFNPLIELILELTPYTFYNLPLGVLTPALPLILLTSSKPRLCHPVKAPTLRHSLRNTCKYLSSITSVTMRFSATALLTLPLLAAAAEGPFDQYKAQFQNFLSSFGAAQPEAADGQHVPSSPEAEVDPENKIHVLTLHNWKDTLYSPVKASATKPEEWWLLATGGNKTCFGHCQKVEQAFKEATKTLAKLPDGPHAALINCDDQPVLCNSWSATSGVLWVIQMLPEPAPIDIYLRRLNLTTTTSQTILDLHAQDLKDKTVFHHHEGYFHPFDGPLAKNHVAVPIGYFFWLLNVIPSWAMMLGVSFLSRSMMSRRMNKQQTRPANAGAAPAAPRGAPPGDARS</sequence>
<feature type="region of interest" description="Disordered" evidence="1">
    <location>
        <begin position="343"/>
        <end position="371"/>
    </location>
</feature>